<reference evidence="1 2" key="1">
    <citation type="journal article" date="2011" name="J. Bacteriol.">
        <title>Genome sequence of 'Pedosphaera parvula' Ellin514, an aerobic Verrucomicrobial isolate from pasture soil.</title>
        <authorList>
            <person name="Kant R."/>
            <person name="van Passel M.W."/>
            <person name="Sangwan P."/>
            <person name="Palva A."/>
            <person name="Lucas S."/>
            <person name="Copeland A."/>
            <person name="Lapidus A."/>
            <person name="Glavina Del Rio T."/>
            <person name="Dalin E."/>
            <person name="Tice H."/>
            <person name="Bruce D."/>
            <person name="Goodwin L."/>
            <person name="Pitluck S."/>
            <person name="Chertkov O."/>
            <person name="Larimer F.W."/>
            <person name="Land M.L."/>
            <person name="Hauser L."/>
            <person name="Brettin T.S."/>
            <person name="Detter J.C."/>
            <person name="Han S."/>
            <person name="de Vos W.M."/>
            <person name="Janssen P.H."/>
            <person name="Smidt H."/>
        </authorList>
    </citation>
    <scope>NUCLEOTIDE SEQUENCE [LARGE SCALE GENOMIC DNA]</scope>
    <source>
        <strain evidence="1 2">Ellin514</strain>
    </source>
</reference>
<protein>
    <submittedName>
        <fullName evidence="1">Uncharacterized protein</fullName>
    </submittedName>
</protein>
<dbReference type="EMBL" id="ABOX02000027">
    <property type="protein sequence ID" value="EEF59517.1"/>
    <property type="molecule type" value="Genomic_DNA"/>
</dbReference>
<organism evidence="1 2">
    <name type="scientific">Pedosphaera parvula (strain Ellin514)</name>
    <dbReference type="NCBI Taxonomy" id="320771"/>
    <lineage>
        <taxon>Bacteria</taxon>
        <taxon>Pseudomonadati</taxon>
        <taxon>Verrucomicrobiota</taxon>
        <taxon>Pedosphaerae</taxon>
        <taxon>Pedosphaerales</taxon>
        <taxon>Pedosphaeraceae</taxon>
        <taxon>Pedosphaera</taxon>
    </lineage>
</organism>
<proteinExistence type="predicted"/>
<accession>B9XL23</accession>
<dbReference type="AlphaFoldDB" id="B9XL23"/>
<evidence type="ECO:0000313" key="2">
    <source>
        <dbReference type="Proteomes" id="UP000003688"/>
    </source>
</evidence>
<keyword evidence="2" id="KW-1185">Reference proteome</keyword>
<dbReference type="Proteomes" id="UP000003688">
    <property type="component" value="Unassembled WGS sequence"/>
</dbReference>
<dbReference type="STRING" id="320771.Cflav_PD2361"/>
<name>B9XL23_PEDPL</name>
<sequence>MEMESGHTERNQKVLEFAATNQSFAIYAAARE</sequence>
<gene>
    <name evidence="1" type="ORF">Cflav_PD2361</name>
</gene>
<comment type="caution">
    <text evidence="1">The sequence shown here is derived from an EMBL/GenBank/DDBJ whole genome shotgun (WGS) entry which is preliminary data.</text>
</comment>
<evidence type="ECO:0000313" key="1">
    <source>
        <dbReference type="EMBL" id="EEF59517.1"/>
    </source>
</evidence>